<dbReference type="PANTHER" id="PTHR10903:SF184">
    <property type="entry name" value="GTP-BINDING PROTEIN A"/>
    <property type="match status" value="1"/>
</dbReference>
<dbReference type="PROSITE" id="PS51720">
    <property type="entry name" value="G_AIG1"/>
    <property type="match status" value="1"/>
</dbReference>
<keyword evidence="8" id="KW-1185">Reference proteome</keyword>
<feature type="region of interest" description="Disordered" evidence="4">
    <location>
        <begin position="97"/>
        <end position="116"/>
    </location>
</feature>
<sequence length="381" mass="42269">MDIWNFSIASLLTVVAVLMALILRQLQFNSRPRQSEIPPEERRTSRPNLSEIPPEQQRTSRPTAGVIERGPVVQHTDPDEPVLRIVLIGKTGNGKSSTGNTILGSDRTFEPGSGLNAETQMCKSRATTINGRQIQVVDTPGVFEMGRTAAALRREIMKCLCLTSPGPHAFLFVVRLADRFTLEEYNAYLMLKAMFERQIVTNYMILGFSGGDLCDKPVVEELKRAPKAMRNILSDVRWRYIVFDNKGDQRRKDEQVLKLIEMIDYISLVEVSYFQTRLTKKIEREIERKAKQIATSQCIGVRQAREVLIGAIELDKENEFLKRLEKEIHLTALLATAGLVLVTGGTGAAALGLAEAAFFAVSAGGGAMLGAAMKEKLCAVM</sequence>
<feature type="transmembrane region" description="Helical" evidence="5">
    <location>
        <begin position="6"/>
        <end position="23"/>
    </location>
</feature>
<dbReference type="Pfam" id="PF04548">
    <property type="entry name" value="AIG1"/>
    <property type="match status" value="1"/>
</dbReference>
<protein>
    <recommendedName>
        <fullName evidence="6">AIG1-type G domain-containing protein</fullName>
    </recommendedName>
</protein>
<dbReference type="SUPFAM" id="SSF52540">
    <property type="entry name" value="P-loop containing nucleoside triphosphate hydrolases"/>
    <property type="match status" value="1"/>
</dbReference>
<evidence type="ECO:0000256" key="3">
    <source>
        <dbReference type="ARBA" id="ARBA00023134"/>
    </source>
</evidence>
<dbReference type="InterPro" id="IPR027417">
    <property type="entry name" value="P-loop_NTPase"/>
</dbReference>
<dbReference type="FunFam" id="3.40.50.300:FF:000366">
    <property type="entry name" value="GTPase, IMAP family member 2"/>
    <property type="match status" value="1"/>
</dbReference>
<evidence type="ECO:0000256" key="1">
    <source>
        <dbReference type="ARBA" id="ARBA00008535"/>
    </source>
</evidence>
<evidence type="ECO:0000259" key="6">
    <source>
        <dbReference type="PROSITE" id="PS51720"/>
    </source>
</evidence>
<evidence type="ECO:0000313" key="7">
    <source>
        <dbReference type="EMBL" id="KAK7475602.1"/>
    </source>
</evidence>
<feature type="domain" description="AIG1-type G" evidence="6">
    <location>
        <begin position="80"/>
        <end position="283"/>
    </location>
</feature>
<name>A0ABD0JKZ6_9CAEN</name>
<evidence type="ECO:0000256" key="2">
    <source>
        <dbReference type="ARBA" id="ARBA00022741"/>
    </source>
</evidence>
<keyword evidence="2" id="KW-0547">Nucleotide-binding</keyword>
<keyword evidence="3" id="KW-0342">GTP-binding</keyword>
<proteinExistence type="inferred from homology"/>
<dbReference type="PANTHER" id="PTHR10903">
    <property type="entry name" value="GTPASE, IMAP FAMILY MEMBER-RELATED"/>
    <property type="match status" value="1"/>
</dbReference>
<gene>
    <name evidence="7" type="ORF">BaRGS_00033151</name>
</gene>
<keyword evidence="5" id="KW-0472">Membrane</keyword>
<keyword evidence="5" id="KW-0812">Transmembrane</keyword>
<evidence type="ECO:0000256" key="5">
    <source>
        <dbReference type="SAM" id="Phobius"/>
    </source>
</evidence>
<evidence type="ECO:0000313" key="8">
    <source>
        <dbReference type="Proteomes" id="UP001519460"/>
    </source>
</evidence>
<dbReference type="AlphaFoldDB" id="A0ABD0JKZ6"/>
<dbReference type="GO" id="GO:0005525">
    <property type="term" value="F:GTP binding"/>
    <property type="evidence" value="ECO:0007669"/>
    <property type="project" value="UniProtKB-KW"/>
</dbReference>
<comment type="similarity">
    <text evidence="1">Belongs to the TRAFAC class TrmE-Era-EngA-EngB-Septin-like GTPase superfamily. AIG1/Toc34/Toc159-like paraseptin GTPase family. IAN subfamily.</text>
</comment>
<feature type="region of interest" description="Disordered" evidence="4">
    <location>
        <begin position="31"/>
        <end position="65"/>
    </location>
</feature>
<feature type="transmembrane region" description="Helical" evidence="5">
    <location>
        <begin position="330"/>
        <end position="350"/>
    </location>
</feature>
<dbReference type="InterPro" id="IPR006703">
    <property type="entry name" value="G_AIG1"/>
</dbReference>
<feature type="transmembrane region" description="Helical" evidence="5">
    <location>
        <begin position="356"/>
        <end position="373"/>
    </location>
</feature>
<dbReference type="InterPro" id="IPR045058">
    <property type="entry name" value="GIMA/IAN/Toc"/>
</dbReference>
<accession>A0ABD0JKZ6</accession>
<dbReference type="Proteomes" id="UP001519460">
    <property type="component" value="Unassembled WGS sequence"/>
</dbReference>
<dbReference type="EMBL" id="JACVVK020000400">
    <property type="protein sequence ID" value="KAK7475602.1"/>
    <property type="molecule type" value="Genomic_DNA"/>
</dbReference>
<keyword evidence="5" id="KW-1133">Transmembrane helix</keyword>
<comment type="caution">
    <text evidence="7">The sequence shown here is derived from an EMBL/GenBank/DDBJ whole genome shotgun (WGS) entry which is preliminary data.</text>
</comment>
<evidence type="ECO:0000256" key="4">
    <source>
        <dbReference type="SAM" id="MobiDB-lite"/>
    </source>
</evidence>
<organism evidence="7 8">
    <name type="scientific">Batillaria attramentaria</name>
    <dbReference type="NCBI Taxonomy" id="370345"/>
    <lineage>
        <taxon>Eukaryota</taxon>
        <taxon>Metazoa</taxon>
        <taxon>Spiralia</taxon>
        <taxon>Lophotrochozoa</taxon>
        <taxon>Mollusca</taxon>
        <taxon>Gastropoda</taxon>
        <taxon>Caenogastropoda</taxon>
        <taxon>Sorbeoconcha</taxon>
        <taxon>Cerithioidea</taxon>
        <taxon>Batillariidae</taxon>
        <taxon>Batillaria</taxon>
    </lineage>
</organism>
<reference evidence="7 8" key="1">
    <citation type="journal article" date="2023" name="Sci. Data">
        <title>Genome assembly of the Korean intertidal mud-creeper Batillaria attramentaria.</title>
        <authorList>
            <person name="Patra A.K."/>
            <person name="Ho P.T."/>
            <person name="Jun S."/>
            <person name="Lee S.J."/>
            <person name="Kim Y."/>
            <person name="Won Y.J."/>
        </authorList>
    </citation>
    <scope>NUCLEOTIDE SEQUENCE [LARGE SCALE GENOMIC DNA]</scope>
    <source>
        <strain evidence="7">Wonlab-2016</strain>
    </source>
</reference>
<dbReference type="Gene3D" id="3.40.50.300">
    <property type="entry name" value="P-loop containing nucleotide triphosphate hydrolases"/>
    <property type="match status" value="1"/>
</dbReference>